<protein>
    <submittedName>
        <fullName evidence="1">Uncharacterized protein</fullName>
    </submittedName>
</protein>
<keyword evidence="2" id="KW-1185">Reference proteome</keyword>
<gene>
    <name evidence="1" type="ORF">E5329_14730</name>
</gene>
<dbReference type="EMBL" id="SRYA01000029">
    <property type="protein sequence ID" value="TGY95420.1"/>
    <property type="molecule type" value="Genomic_DNA"/>
</dbReference>
<organism evidence="1 2">
    <name type="scientific">Petralouisia muris</name>
    <dbReference type="NCBI Taxonomy" id="3032872"/>
    <lineage>
        <taxon>Bacteria</taxon>
        <taxon>Bacillati</taxon>
        <taxon>Bacillota</taxon>
        <taxon>Clostridia</taxon>
        <taxon>Lachnospirales</taxon>
        <taxon>Lachnospiraceae</taxon>
        <taxon>Petralouisia</taxon>
    </lineage>
</organism>
<name>A0AC61RU75_9FIRM</name>
<comment type="caution">
    <text evidence="1">The sequence shown here is derived from an EMBL/GenBank/DDBJ whole genome shotgun (WGS) entry which is preliminary data.</text>
</comment>
<reference evidence="1" key="1">
    <citation type="submission" date="2019-04" db="EMBL/GenBank/DDBJ databases">
        <title>Microbes associate with the intestines of laboratory mice.</title>
        <authorList>
            <person name="Navarre W."/>
            <person name="Wong E."/>
            <person name="Huang K."/>
            <person name="Tropini C."/>
            <person name="Ng K."/>
            <person name="Yu B."/>
        </authorList>
    </citation>
    <scope>NUCLEOTIDE SEQUENCE</scope>
    <source>
        <strain evidence="1">NM01_1-7b</strain>
    </source>
</reference>
<evidence type="ECO:0000313" key="1">
    <source>
        <dbReference type="EMBL" id="TGY95420.1"/>
    </source>
</evidence>
<evidence type="ECO:0000313" key="2">
    <source>
        <dbReference type="Proteomes" id="UP000304953"/>
    </source>
</evidence>
<accession>A0AC61RU75</accession>
<sequence length="70" mass="7538">MKRNISPGMYIYMESGTKRWTTGSSGEGIRRIAAGCGRKGIWIAAAGRRAHGRNYQGISGSLKGALPKKL</sequence>
<proteinExistence type="predicted"/>
<dbReference type="Proteomes" id="UP000304953">
    <property type="component" value="Unassembled WGS sequence"/>
</dbReference>